<dbReference type="InterPro" id="IPR011049">
    <property type="entry name" value="Serralysin-like_metalloprot_C"/>
</dbReference>
<dbReference type="InterPro" id="IPR013320">
    <property type="entry name" value="ConA-like_dom_sf"/>
</dbReference>
<dbReference type="Pfam" id="PF00353">
    <property type="entry name" value="HemolysinCabind"/>
    <property type="match status" value="5"/>
</dbReference>
<dbReference type="SUPFAM" id="SSF49899">
    <property type="entry name" value="Concanavalin A-like lectins/glucanases"/>
    <property type="match status" value="1"/>
</dbReference>
<evidence type="ECO:0000313" key="4">
    <source>
        <dbReference type="EMBL" id="RAK61552.1"/>
    </source>
</evidence>
<dbReference type="Gene3D" id="2.150.10.10">
    <property type="entry name" value="Serralysin-like metalloprotease, C-terminal"/>
    <property type="match status" value="4"/>
</dbReference>
<evidence type="ECO:0000259" key="3">
    <source>
        <dbReference type="PROSITE" id="PS51762"/>
    </source>
</evidence>
<feature type="region of interest" description="Disordered" evidence="2">
    <location>
        <begin position="472"/>
        <end position="504"/>
    </location>
</feature>
<dbReference type="InterPro" id="IPR050546">
    <property type="entry name" value="Glycosyl_Hydrlase_16"/>
</dbReference>
<keyword evidence="5" id="KW-1185">Reference proteome</keyword>
<dbReference type="OrthoDB" id="9809583at2"/>
<dbReference type="CDD" id="cd08023">
    <property type="entry name" value="GH16_laminarinase_like"/>
    <property type="match status" value="1"/>
</dbReference>
<sequence length="712" mass="73171">MSYLKYDGTLAAETAAPVTGLYGTDGVDTLTGTSQAESLWGGQGDLLTGGLGDDTYYLKSATDQVVELAGGGTDKIVAWTNVYLPHYANVENLEVDGDKTYGAGNAGDNVIQGGAGSQQLYGGGGQDVLIGGAGADTFIVVKGQGNDAIQDFTPADGDVVRLTAGFTSFSQVQSHLTQVGADVKLDLGNGDGLVFRNLQVSQLSAANFQLQLDPSKLGAMTFDDEFSGKLSIWDAESNPTGTWRPDFGYQGSQGLGSYTLSSNNEQQIYTSPYFRDHNGDFAESPFTSNADGTLSITAKPSANPEIFGYGYTSGLISTQPTFSQTYGYFEMRAELPQAAGAWPAFWLIPANGAWPPELDVMETLTSDPHADWTTEHSGVGGVHTSNGVASFIPDTTSGFHTYGVLWTPTDLVWYVDGVETFHTATPADMNTPMYMIANMAVGGWGGAVDNADMPATMTIDYIHAYALAGDTSSSTGGATTTPTPPPVSTPTPAPTGSGGSSAAAPGLSLIAVQGGDTLNGGSGNDTLVGGSGPNQLWGQEGNDSIVGGSGFDNINGNKGDDTIDGGSGGDDWLVGGQGADLITAHAGGNILYGNIGADTLNGGSGNEILRGGQNDDVIYGGAGNDWLSGDRGSDTLTGGAGADIFHSFAGAGLDRVLDFSQAEGDRVQLDPGTTYSVSQVGADTVVDMGNGDQLVLANVQLASLHDGWIFGA</sequence>
<gene>
    <name evidence="4" type="ORF">DJ021_17970</name>
</gene>
<evidence type="ECO:0000256" key="2">
    <source>
        <dbReference type="SAM" id="MobiDB-lite"/>
    </source>
</evidence>
<dbReference type="SUPFAM" id="SSF51120">
    <property type="entry name" value="beta-Roll"/>
    <property type="match status" value="2"/>
</dbReference>
<feature type="domain" description="GH16" evidence="3">
    <location>
        <begin position="231"/>
        <end position="470"/>
    </location>
</feature>
<feature type="compositionally biased region" description="Pro residues" evidence="2">
    <location>
        <begin position="482"/>
        <end position="493"/>
    </location>
</feature>
<dbReference type="PROSITE" id="PS51762">
    <property type="entry name" value="GH16_2"/>
    <property type="match status" value="1"/>
</dbReference>
<reference evidence="5" key="1">
    <citation type="submission" date="2018-05" db="EMBL/GenBank/DDBJ databases">
        <authorList>
            <person name="Li X."/>
        </authorList>
    </citation>
    <scope>NUCLEOTIDE SEQUENCE [LARGE SCALE GENOMIC DNA]</scope>
    <source>
        <strain evidence="5">HKS-05</strain>
    </source>
</reference>
<evidence type="ECO:0000256" key="1">
    <source>
        <dbReference type="ARBA" id="ARBA00006865"/>
    </source>
</evidence>
<dbReference type="AlphaFoldDB" id="A0A328B273"/>
<dbReference type="InterPro" id="IPR018511">
    <property type="entry name" value="Hemolysin-typ_Ca-bd_CS"/>
</dbReference>
<dbReference type="RefSeq" id="WP_111458842.1">
    <property type="nucleotide sequence ID" value="NZ_QFYP01000001.1"/>
</dbReference>
<proteinExistence type="inferred from homology"/>
<accession>A0A328B273</accession>
<protein>
    <submittedName>
        <fullName evidence="4">1,3-beta-glucanase</fullName>
    </submittedName>
</protein>
<comment type="similarity">
    <text evidence="1">Belongs to the glycosyl hydrolase 16 family.</text>
</comment>
<dbReference type="InterPro" id="IPR000757">
    <property type="entry name" value="Beta-glucanase-like"/>
</dbReference>
<dbReference type="PROSITE" id="PS00330">
    <property type="entry name" value="HEMOLYSIN_CALCIUM"/>
    <property type="match status" value="1"/>
</dbReference>
<comment type="caution">
    <text evidence="4">The sequence shown here is derived from an EMBL/GenBank/DDBJ whole genome shotgun (WGS) entry which is preliminary data.</text>
</comment>
<feature type="compositionally biased region" description="Low complexity" evidence="2">
    <location>
        <begin position="472"/>
        <end position="481"/>
    </location>
</feature>
<dbReference type="GO" id="GO:0005509">
    <property type="term" value="F:calcium ion binding"/>
    <property type="evidence" value="ECO:0007669"/>
    <property type="project" value="InterPro"/>
</dbReference>
<dbReference type="Proteomes" id="UP000249842">
    <property type="component" value="Unassembled WGS sequence"/>
</dbReference>
<organism evidence="4 5">
    <name type="scientific">Phenylobacterium hankyongense</name>
    <dbReference type="NCBI Taxonomy" id="1813876"/>
    <lineage>
        <taxon>Bacteria</taxon>
        <taxon>Pseudomonadati</taxon>
        <taxon>Pseudomonadota</taxon>
        <taxon>Alphaproteobacteria</taxon>
        <taxon>Caulobacterales</taxon>
        <taxon>Caulobacteraceae</taxon>
        <taxon>Phenylobacterium</taxon>
    </lineage>
</organism>
<dbReference type="GO" id="GO:0005975">
    <property type="term" value="P:carbohydrate metabolic process"/>
    <property type="evidence" value="ECO:0007669"/>
    <property type="project" value="InterPro"/>
</dbReference>
<dbReference type="InterPro" id="IPR001343">
    <property type="entry name" value="Hemolysn_Ca-bd"/>
</dbReference>
<dbReference type="Gene3D" id="2.60.120.200">
    <property type="match status" value="1"/>
</dbReference>
<dbReference type="Pfam" id="PF00722">
    <property type="entry name" value="Glyco_hydro_16"/>
    <property type="match status" value="1"/>
</dbReference>
<dbReference type="EMBL" id="QFYP01000001">
    <property type="protein sequence ID" value="RAK61552.1"/>
    <property type="molecule type" value="Genomic_DNA"/>
</dbReference>
<dbReference type="GO" id="GO:0004553">
    <property type="term" value="F:hydrolase activity, hydrolyzing O-glycosyl compounds"/>
    <property type="evidence" value="ECO:0007669"/>
    <property type="project" value="InterPro"/>
</dbReference>
<dbReference type="PANTHER" id="PTHR10963:SF55">
    <property type="entry name" value="GLYCOSIDE HYDROLASE FAMILY 16 PROTEIN"/>
    <property type="match status" value="1"/>
</dbReference>
<evidence type="ECO:0000313" key="5">
    <source>
        <dbReference type="Proteomes" id="UP000249842"/>
    </source>
</evidence>
<dbReference type="PRINTS" id="PR00313">
    <property type="entry name" value="CABNDNGRPT"/>
</dbReference>
<name>A0A328B273_9CAUL</name>
<dbReference type="PANTHER" id="PTHR10963">
    <property type="entry name" value="GLYCOSYL HYDROLASE-RELATED"/>
    <property type="match status" value="1"/>
</dbReference>